<feature type="domain" description="Retroviral polymerase SH3-like" evidence="1">
    <location>
        <begin position="83"/>
        <end position="145"/>
    </location>
</feature>
<dbReference type="Pfam" id="PF25597">
    <property type="entry name" value="SH3_retrovirus"/>
    <property type="match status" value="1"/>
</dbReference>
<proteinExistence type="predicted"/>
<evidence type="ECO:0000313" key="2">
    <source>
        <dbReference type="EMBL" id="MBW0562012.1"/>
    </source>
</evidence>
<dbReference type="OrthoDB" id="2518452at2759"/>
<comment type="caution">
    <text evidence="2">The sequence shown here is derived from an EMBL/GenBank/DDBJ whole genome shotgun (WGS) entry which is preliminary data.</text>
</comment>
<accession>A0A9Q3PIT8</accession>
<protein>
    <recommendedName>
        <fullName evidence="1">Retroviral polymerase SH3-like domain-containing protein</fullName>
    </recommendedName>
</protein>
<gene>
    <name evidence="2" type="ORF">O181_101727</name>
</gene>
<sequence length="276" mass="31215">MVDSPPKDQILLDCGATHHMFNSRKFFTSLTNSSPIDVSTGDSISSLTAVRNLSPNQSTDITSPHQRWTGSAPRIHCLKTFGCQAFITLPRHHRSWKLGPSAIEGILLDYENNNTSYRILHLNDLKVAVTKHATFNEEQFPAVQRNKEEELVIPMQESPAAIEEEFSEETNEDSMQSTQVTESQELPSDMVDEVHAERFSSTKNSNHPTVTRIKVIGLCNPTMIHSEIDDINILPYPRRENTHLTMVNRTPCTYQEALKAPYKDLWVAEINKELNG</sequence>
<reference evidence="2" key="1">
    <citation type="submission" date="2021-03" db="EMBL/GenBank/DDBJ databases">
        <title>Draft genome sequence of rust myrtle Austropuccinia psidii MF-1, a brazilian biotype.</title>
        <authorList>
            <person name="Quecine M.C."/>
            <person name="Pachon D.M.R."/>
            <person name="Bonatelli M.L."/>
            <person name="Correr F.H."/>
            <person name="Franceschini L.M."/>
            <person name="Leite T.F."/>
            <person name="Margarido G.R.A."/>
            <person name="Almeida C.A."/>
            <person name="Ferrarezi J.A."/>
            <person name="Labate C.A."/>
        </authorList>
    </citation>
    <scope>NUCLEOTIDE SEQUENCE</scope>
    <source>
        <strain evidence="2">MF-1</strain>
    </source>
</reference>
<dbReference type="InterPro" id="IPR057670">
    <property type="entry name" value="SH3_retrovirus"/>
</dbReference>
<evidence type="ECO:0000313" key="3">
    <source>
        <dbReference type="Proteomes" id="UP000765509"/>
    </source>
</evidence>
<evidence type="ECO:0000259" key="1">
    <source>
        <dbReference type="Pfam" id="PF25597"/>
    </source>
</evidence>
<name>A0A9Q3PIT8_9BASI</name>
<organism evidence="2 3">
    <name type="scientific">Austropuccinia psidii MF-1</name>
    <dbReference type="NCBI Taxonomy" id="1389203"/>
    <lineage>
        <taxon>Eukaryota</taxon>
        <taxon>Fungi</taxon>
        <taxon>Dikarya</taxon>
        <taxon>Basidiomycota</taxon>
        <taxon>Pucciniomycotina</taxon>
        <taxon>Pucciniomycetes</taxon>
        <taxon>Pucciniales</taxon>
        <taxon>Sphaerophragmiaceae</taxon>
        <taxon>Austropuccinia</taxon>
    </lineage>
</organism>
<dbReference type="AlphaFoldDB" id="A0A9Q3PIT8"/>
<dbReference type="EMBL" id="AVOT02071853">
    <property type="protein sequence ID" value="MBW0562012.1"/>
    <property type="molecule type" value="Genomic_DNA"/>
</dbReference>
<dbReference type="Proteomes" id="UP000765509">
    <property type="component" value="Unassembled WGS sequence"/>
</dbReference>
<keyword evidence="3" id="KW-1185">Reference proteome</keyword>